<dbReference type="GeneID" id="78447922"/>
<dbReference type="Pfam" id="PF10096">
    <property type="entry name" value="DUF2334"/>
    <property type="match status" value="1"/>
</dbReference>
<dbReference type="OrthoDB" id="65404at2157"/>
<dbReference type="PhylomeDB" id="Q5JH22"/>
<dbReference type="EnsemblBacteria" id="BAD85591">
    <property type="protein sequence ID" value="BAD85591"/>
    <property type="gene ID" value="TK1402"/>
</dbReference>
<dbReference type="Gene3D" id="3.20.20.370">
    <property type="entry name" value="Glycoside hydrolase/deacetylase"/>
    <property type="match status" value="1"/>
</dbReference>
<dbReference type="FunCoup" id="Q5JH22">
    <property type="interactions" value="2"/>
</dbReference>
<dbReference type="InterPro" id="IPR011330">
    <property type="entry name" value="Glyco_hydro/deAcase_b/a-brl"/>
</dbReference>
<keyword evidence="2" id="KW-1185">Reference proteome</keyword>
<sequence>MKKLLVITTALILAIGAGIFLYENREYYSPDLSITQNDSVSESHANTSSTFPSSCRLVILVHDVSPVYLKELKEITEIIDEYGMANNTYFFVIPNHAGKHPIDKDPDFVNFLKESQAKGYHIELHGYMHEYREFDCDAGTARKKLELGLEELRALNFSPSYFVPPNYAISEDALKVVLSHNLSVITKDTLYTPQGTSYKIMNREYTWYLSNSSAKFSLTLKRAKHDYTRCRGTFYLSIHPKAVNYGAGLKFLREFLSFAVERNSPNHER</sequence>
<dbReference type="EMBL" id="AP006878">
    <property type="protein sequence ID" value="BAD85591.1"/>
    <property type="molecule type" value="Genomic_DNA"/>
</dbReference>
<dbReference type="HOGENOM" id="CLU_078976_0_0_2"/>
<dbReference type="STRING" id="69014.TK1402"/>
<evidence type="ECO:0000313" key="2">
    <source>
        <dbReference type="Proteomes" id="UP000000536"/>
    </source>
</evidence>
<dbReference type="AlphaFoldDB" id="Q5JH22"/>
<name>Q5JH22_THEKO</name>
<dbReference type="GO" id="GO:0005975">
    <property type="term" value="P:carbohydrate metabolic process"/>
    <property type="evidence" value="ECO:0007669"/>
    <property type="project" value="InterPro"/>
</dbReference>
<protein>
    <submittedName>
        <fullName evidence="1">Polysaccharide deacetylase</fullName>
    </submittedName>
</protein>
<dbReference type="InParanoid" id="Q5JH22"/>
<dbReference type="SUPFAM" id="SSF88713">
    <property type="entry name" value="Glycoside hydrolase/deacetylase"/>
    <property type="match status" value="1"/>
</dbReference>
<dbReference type="CDD" id="cd10921">
    <property type="entry name" value="CE4_MJ0505_like"/>
    <property type="match status" value="1"/>
</dbReference>
<dbReference type="RefSeq" id="WP_011250353.1">
    <property type="nucleotide sequence ID" value="NC_006624.1"/>
</dbReference>
<dbReference type="PATRIC" id="fig|69014.16.peg.1364"/>
<dbReference type="KEGG" id="tko:TK1402"/>
<evidence type="ECO:0000313" key="1">
    <source>
        <dbReference type="EMBL" id="BAD85591.1"/>
    </source>
</evidence>
<organism evidence="1 2">
    <name type="scientific">Thermococcus kodakarensis (strain ATCC BAA-918 / JCM 12380 / KOD1)</name>
    <name type="common">Pyrococcus kodakaraensis (strain KOD1)</name>
    <dbReference type="NCBI Taxonomy" id="69014"/>
    <lineage>
        <taxon>Archaea</taxon>
        <taxon>Methanobacteriati</taxon>
        <taxon>Methanobacteriota</taxon>
        <taxon>Thermococci</taxon>
        <taxon>Thermococcales</taxon>
        <taxon>Thermococcaceae</taxon>
        <taxon>Thermococcus</taxon>
    </lineage>
</organism>
<proteinExistence type="predicted"/>
<dbReference type="Proteomes" id="UP000000536">
    <property type="component" value="Chromosome"/>
</dbReference>
<accession>Q5JH22</accession>
<dbReference type="eggNOG" id="arCOG05033">
    <property type="taxonomic scope" value="Archaea"/>
</dbReference>
<dbReference type="InterPro" id="IPR018763">
    <property type="entry name" value="DUF2334"/>
</dbReference>
<gene>
    <name evidence="1" type="ordered locus">TK1402</name>
</gene>
<reference evidence="1 2" key="1">
    <citation type="journal article" date="2005" name="Genome Res.">
        <title>Complete genome sequence of the hyperthermophilic archaeon Thermococcus kodakaraensis KOD1 and comparison with Pyrococcus genomes.</title>
        <authorList>
            <person name="Fukui T."/>
            <person name="Atomi H."/>
            <person name="Kanai T."/>
            <person name="Matsumi R."/>
            <person name="Fujiwara S."/>
            <person name="Imanaka T."/>
        </authorList>
    </citation>
    <scope>NUCLEOTIDE SEQUENCE [LARGE SCALE GENOMIC DNA]</scope>
    <source>
        <strain evidence="2">ATCC BAA-918 / JCM 12380 / KOD1</strain>
    </source>
</reference>